<feature type="region of interest" description="Disordered" evidence="1">
    <location>
        <begin position="20"/>
        <end position="50"/>
    </location>
</feature>
<protein>
    <submittedName>
        <fullName evidence="2">ATP synthase subunit beta</fullName>
    </submittedName>
</protein>
<dbReference type="Proteomes" id="UP000265663">
    <property type="component" value="Unassembled WGS sequence"/>
</dbReference>
<dbReference type="Pfam" id="PF10454">
    <property type="entry name" value="DUF2458"/>
    <property type="match status" value="1"/>
</dbReference>
<gene>
    <name evidence="2" type="ORF">GMOD_00006837</name>
</gene>
<proteinExistence type="predicted"/>
<organism evidence="2 3">
    <name type="scientific">Pyrenophora seminiperda CCB06</name>
    <dbReference type="NCBI Taxonomy" id="1302712"/>
    <lineage>
        <taxon>Eukaryota</taxon>
        <taxon>Fungi</taxon>
        <taxon>Dikarya</taxon>
        <taxon>Ascomycota</taxon>
        <taxon>Pezizomycotina</taxon>
        <taxon>Dothideomycetes</taxon>
        <taxon>Pleosporomycetidae</taxon>
        <taxon>Pleosporales</taxon>
        <taxon>Pleosporineae</taxon>
        <taxon>Pleosporaceae</taxon>
        <taxon>Pyrenophora</taxon>
    </lineage>
</organism>
<reference evidence="2 3" key="1">
    <citation type="journal article" date="2014" name="PLoS ONE">
        <title>De novo Genome Assembly of the Fungal Plant Pathogen Pyrenophora semeniperda.</title>
        <authorList>
            <person name="Soliai M.M."/>
            <person name="Meyer S.E."/>
            <person name="Udall J.A."/>
            <person name="Elzinga D.E."/>
            <person name="Hermansen R.A."/>
            <person name="Bodily P.M."/>
            <person name="Hart A.A."/>
            <person name="Coleman C.E."/>
        </authorList>
    </citation>
    <scope>NUCLEOTIDE SEQUENCE [LARGE SCALE GENOMIC DNA]</scope>
    <source>
        <strain evidence="2 3">CCB06</strain>
        <tissue evidence="2">Mycelium</tissue>
    </source>
</reference>
<evidence type="ECO:0000313" key="3">
    <source>
        <dbReference type="Proteomes" id="UP000265663"/>
    </source>
</evidence>
<dbReference type="OrthoDB" id="5363415at2759"/>
<dbReference type="InterPro" id="IPR018858">
    <property type="entry name" value="DUF2458"/>
</dbReference>
<feature type="region of interest" description="Disordered" evidence="1">
    <location>
        <begin position="69"/>
        <end position="89"/>
    </location>
</feature>
<evidence type="ECO:0000256" key="1">
    <source>
        <dbReference type="SAM" id="MobiDB-lite"/>
    </source>
</evidence>
<sequence>MAENIPQNLDLAQILATLASLPQSEAQPSQDQQQPFNPSDGGQGYQTFQQQYNPAQVNFHQQLADPRLAGRPTQHRHPAPKPQERVSSPVIDPSTITEWKQGLRCMSKIAAQNPEFAPTVRKLMKDQELAVKSWEAGRKNLIEEQKIKRENERTHRAALSLPGLLSTPPLRTPECEKKELDEYDAKVYRASKAMVDSQTSSLKVLGVPFFGVKTYLVSGSTYDPAKIADPQSVPTSAKITKEQLLELQRRMLNHLMELYGD</sequence>
<name>A0A3M7MBF5_9PLEO</name>
<feature type="compositionally biased region" description="Low complexity" evidence="1">
    <location>
        <begin position="22"/>
        <end position="50"/>
    </location>
</feature>
<accession>A0A3M7MBF5</accession>
<evidence type="ECO:0000313" key="2">
    <source>
        <dbReference type="EMBL" id="RMZ71694.1"/>
    </source>
</evidence>
<dbReference type="EMBL" id="KE747827">
    <property type="protein sequence ID" value="RMZ71694.1"/>
    <property type="molecule type" value="Genomic_DNA"/>
</dbReference>
<dbReference type="AlphaFoldDB" id="A0A3M7MBF5"/>
<keyword evidence="3" id="KW-1185">Reference proteome</keyword>